<dbReference type="STRING" id="1262450.S3BTZ6"/>
<proteinExistence type="predicted"/>
<dbReference type="HOGENOM" id="CLU_2441440_0_0_1"/>
<dbReference type="VEuPathDB" id="FungiDB:F503_01647"/>
<sequence>MWQKSESLENDEHLLMFVGGVPEDKKPLLPIKIETIEDMFNRVAPEMDGEDALQVKTLIRRILYDPAMRPSAMTLLDDPWFQQIYAGVVD</sequence>
<dbReference type="Proteomes" id="UP000016923">
    <property type="component" value="Unassembled WGS sequence"/>
</dbReference>
<organism evidence="1 2">
    <name type="scientific">Ophiostoma piceae (strain UAMH 11346)</name>
    <name type="common">Sap stain fungus</name>
    <dbReference type="NCBI Taxonomy" id="1262450"/>
    <lineage>
        <taxon>Eukaryota</taxon>
        <taxon>Fungi</taxon>
        <taxon>Dikarya</taxon>
        <taxon>Ascomycota</taxon>
        <taxon>Pezizomycotina</taxon>
        <taxon>Sordariomycetes</taxon>
        <taxon>Sordariomycetidae</taxon>
        <taxon>Ophiostomatales</taxon>
        <taxon>Ophiostomataceae</taxon>
        <taxon>Ophiostoma</taxon>
    </lineage>
</organism>
<accession>S3BTZ6</accession>
<reference evidence="1 2" key="1">
    <citation type="journal article" date="2013" name="BMC Genomics">
        <title>The genome and transcriptome of the pine saprophyte Ophiostoma piceae, and a comparison with the bark beetle-associated pine pathogen Grosmannia clavigera.</title>
        <authorList>
            <person name="Haridas S."/>
            <person name="Wang Y."/>
            <person name="Lim L."/>
            <person name="Massoumi Alamouti S."/>
            <person name="Jackman S."/>
            <person name="Docking R."/>
            <person name="Robertson G."/>
            <person name="Birol I."/>
            <person name="Bohlmann J."/>
            <person name="Breuil C."/>
        </authorList>
    </citation>
    <scope>NUCLEOTIDE SEQUENCE [LARGE SCALE GENOMIC DNA]</scope>
    <source>
        <strain evidence="1 2">UAMH 11346</strain>
    </source>
</reference>
<protein>
    <submittedName>
        <fullName evidence="1">Serine protein</fullName>
    </submittedName>
</protein>
<dbReference type="AlphaFoldDB" id="S3BTZ6"/>
<dbReference type="EMBL" id="KE148173">
    <property type="protein sequence ID" value="EPE02906.1"/>
    <property type="molecule type" value="Genomic_DNA"/>
</dbReference>
<gene>
    <name evidence="1" type="ORF">F503_01647</name>
</gene>
<name>S3BTZ6_OPHP1</name>
<evidence type="ECO:0000313" key="1">
    <source>
        <dbReference type="EMBL" id="EPE02906.1"/>
    </source>
</evidence>
<dbReference type="Gene3D" id="1.10.510.10">
    <property type="entry name" value="Transferase(Phosphotransferase) domain 1"/>
    <property type="match status" value="1"/>
</dbReference>
<evidence type="ECO:0000313" key="2">
    <source>
        <dbReference type="Proteomes" id="UP000016923"/>
    </source>
</evidence>
<keyword evidence="2" id="KW-1185">Reference proteome</keyword>